<reference evidence="1" key="1">
    <citation type="submission" date="2023-07" db="EMBL/GenBank/DDBJ databases">
        <title>Sorghum-associated microbial communities from plants grown in Nebraska, USA.</title>
        <authorList>
            <person name="Schachtman D."/>
        </authorList>
    </citation>
    <scope>NUCLEOTIDE SEQUENCE</scope>
    <source>
        <strain evidence="1">2697</strain>
    </source>
</reference>
<accession>A0ACC6KT57</accession>
<protein>
    <submittedName>
        <fullName evidence="1">Uncharacterized protein</fullName>
    </submittedName>
</protein>
<sequence length="182" mass="20094">MKKLLPVLVLGFLIFQSCRKIPVGFLQTEYAGYTPDSLIIPAVLKDTGAVKIPNPTYALLLRLGYTPAQLASTNNPLKQIVPEFSLQFEENYLRNKNKIPWVGTSIQGLKGTAPIKIEVLNIKPESPEAEKLKSLISIRGSSGIIQVPPDHGLPTGHYIVSLGFSNEGWKKEIQDVFTIIIK</sequence>
<evidence type="ECO:0000313" key="2">
    <source>
        <dbReference type="Proteomes" id="UP001246858"/>
    </source>
</evidence>
<evidence type="ECO:0000313" key="1">
    <source>
        <dbReference type="EMBL" id="MDR6782324.1"/>
    </source>
</evidence>
<comment type="caution">
    <text evidence="1">The sequence shown here is derived from an EMBL/GenBank/DDBJ whole genome shotgun (WGS) entry which is preliminary data.</text>
</comment>
<keyword evidence="2" id="KW-1185">Reference proteome</keyword>
<dbReference type="EMBL" id="JAVDTF010000001">
    <property type="protein sequence ID" value="MDR6782324.1"/>
    <property type="molecule type" value="Genomic_DNA"/>
</dbReference>
<dbReference type="Proteomes" id="UP001246858">
    <property type="component" value="Unassembled WGS sequence"/>
</dbReference>
<gene>
    <name evidence="1" type="ORF">J2X78_000876</name>
</gene>
<name>A0ACC6KT57_9SPHI</name>
<organism evidence="1 2">
    <name type="scientific">Pedobacter africanus</name>
    <dbReference type="NCBI Taxonomy" id="151894"/>
    <lineage>
        <taxon>Bacteria</taxon>
        <taxon>Pseudomonadati</taxon>
        <taxon>Bacteroidota</taxon>
        <taxon>Sphingobacteriia</taxon>
        <taxon>Sphingobacteriales</taxon>
        <taxon>Sphingobacteriaceae</taxon>
        <taxon>Pedobacter</taxon>
    </lineage>
</organism>
<proteinExistence type="predicted"/>